<dbReference type="Pfam" id="PF07394">
    <property type="entry name" value="DUF1501"/>
    <property type="match status" value="1"/>
</dbReference>
<gene>
    <name evidence="1" type="ORF">FPL22_05225</name>
</gene>
<dbReference type="Proteomes" id="UP000315648">
    <property type="component" value="Unassembled WGS sequence"/>
</dbReference>
<dbReference type="OrthoDB" id="9779968at2"/>
<comment type="caution">
    <text evidence="1">The sequence shown here is derived from an EMBL/GenBank/DDBJ whole genome shotgun (WGS) entry which is preliminary data.</text>
</comment>
<accession>A0A556QQ17</accession>
<keyword evidence="2" id="KW-1185">Reference proteome</keyword>
<dbReference type="PANTHER" id="PTHR43737">
    <property type="entry name" value="BLL7424 PROTEIN"/>
    <property type="match status" value="1"/>
</dbReference>
<dbReference type="EMBL" id="VMBG01000001">
    <property type="protein sequence ID" value="TSJ78709.1"/>
    <property type="molecule type" value="Genomic_DNA"/>
</dbReference>
<evidence type="ECO:0000313" key="2">
    <source>
        <dbReference type="Proteomes" id="UP000315648"/>
    </source>
</evidence>
<reference evidence="1 2" key="1">
    <citation type="submission" date="2019-07" db="EMBL/GenBank/DDBJ databases">
        <title>Description of 53C-WASEF.</title>
        <authorList>
            <person name="Pitt A."/>
            <person name="Hahn M.W."/>
        </authorList>
    </citation>
    <scope>NUCLEOTIDE SEQUENCE [LARGE SCALE GENOMIC DNA]</scope>
    <source>
        <strain evidence="1 2">53C-WASEF</strain>
    </source>
</reference>
<protein>
    <submittedName>
        <fullName evidence="1">DUF1501 domain-containing protein</fullName>
    </submittedName>
</protein>
<evidence type="ECO:0000313" key="1">
    <source>
        <dbReference type="EMBL" id="TSJ78709.1"/>
    </source>
</evidence>
<name>A0A556QQ17_9BACT</name>
<dbReference type="AlphaFoldDB" id="A0A556QQ17"/>
<organism evidence="1 2">
    <name type="scientific">Rariglobus hedericola</name>
    <dbReference type="NCBI Taxonomy" id="2597822"/>
    <lineage>
        <taxon>Bacteria</taxon>
        <taxon>Pseudomonadati</taxon>
        <taxon>Verrucomicrobiota</taxon>
        <taxon>Opitutia</taxon>
        <taxon>Opitutales</taxon>
        <taxon>Opitutaceae</taxon>
        <taxon>Rariglobus</taxon>
    </lineage>
</organism>
<proteinExistence type="predicted"/>
<dbReference type="InterPro" id="IPR010869">
    <property type="entry name" value="DUF1501"/>
</dbReference>
<dbReference type="RefSeq" id="WP_144229050.1">
    <property type="nucleotide sequence ID" value="NZ_CBCRVV010000002.1"/>
</dbReference>
<sequence length="417" mass="45454">MNNAFQSLPTTRREFLTWGSKGIGLLAFSQFAPSFLVQSTLAATPSPEKDRSILVLVQLAGGNDGLNTVIPYEDPEYYRLRPTIGIKKQEAIRLDDTLGLHPSLAALHGLMQDGSAGIIQNVGYPNPNHSHFRSSEIWETGSESNQFMPTGWIGRFLDNDCGGAPGTAGTGGDPVAVHVTNELPQSFQADKPHSTFGLRGGGNRNNKENLAFLEKLVKEDDHQANANASFLRATMMDALVTEQRVQKVIGSYRAESAYPGNNFAQSLRNVAALISSGMSTRVYFVSLGGFDTHSNQTNNHANLLKTLSEGLAAFQKDLVARKLDSQVLTMTFSEFGRRPNENESRGTDHGTAAPLFVMGSQIKGSLHGTPPSLALQKNKDLEFSTDFRQVYATVLDKWFSCPTDQVLGKTYAPLPFI</sequence>
<dbReference type="PANTHER" id="PTHR43737:SF1">
    <property type="entry name" value="DUF1501 DOMAIN-CONTAINING PROTEIN"/>
    <property type="match status" value="1"/>
</dbReference>